<dbReference type="AlphaFoldDB" id="A0A918EMH3"/>
<proteinExistence type="predicted"/>
<protein>
    <submittedName>
        <fullName evidence="2">Uncharacterized protein</fullName>
    </submittedName>
</protein>
<comment type="caution">
    <text evidence="2">The sequence shown here is derived from an EMBL/GenBank/DDBJ whole genome shotgun (WGS) entry which is preliminary data.</text>
</comment>
<evidence type="ECO:0000313" key="2">
    <source>
        <dbReference type="EMBL" id="GGQ23460.1"/>
    </source>
</evidence>
<evidence type="ECO:0000313" key="3">
    <source>
        <dbReference type="Proteomes" id="UP000654123"/>
    </source>
</evidence>
<organism evidence="2 3">
    <name type="scientific">Streptomyces roseolilacinus</name>
    <dbReference type="NCBI Taxonomy" id="66904"/>
    <lineage>
        <taxon>Bacteria</taxon>
        <taxon>Bacillati</taxon>
        <taxon>Actinomycetota</taxon>
        <taxon>Actinomycetes</taxon>
        <taxon>Kitasatosporales</taxon>
        <taxon>Streptomycetaceae</taxon>
        <taxon>Streptomyces</taxon>
    </lineage>
</organism>
<accession>A0A918EMH3</accession>
<dbReference type="EMBL" id="BMSV01000010">
    <property type="protein sequence ID" value="GGQ23460.1"/>
    <property type="molecule type" value="Genomic_DNA"/>
</dbReference>
<feature type="region of interest" description="Disordered" evidence="1">
    <location>
        <begin position="1"/>
        <end position="45"/>
    </location>
</feature>
<gene>
    <name evidence="2" type="ORF">GCM10010249_47800</name>
</gene>
<dbReference type="Proteomes" id="UP000654123">
    <property type="component" value="Unassembled WGS sequence"/>
</dbReference>
<sequence length="66" mass="6675">MPPPAAPRPAGDGEGPGRDAPAGPFRVVRPRQPTELYATTPRSSPSTALRALLATVLSSRGAAAAI</sequence>
<evidence type="ECO:0000256" key="1">
    <source>
        <dbReference type="SAM" id="MobiDB-lite"/>
    </source>
</evidence>
<reference evidence="2" key="2">
    <citation type="submission" date="2020-09" db="EMBL/GenBank/DDBJ databases">
        <authorList>
            <person name="Sun Q."/>
            <person name="Ohkuma M."/>
        </authorList>
    </citation>
    <scope>NUCLEOTIDE SEQUENCE</scope>
    <source>
        <strain evidence="2">JCM 4335</strain>
    </source>
</reference>
<keyword evidence="3" id="KW-1185">Reference proteome</keyword>
<reference evidence="2" key="1">
    <citation type="journal article" date="2014" name="Int. J. Syst. Evol. Microbiol.">
        <title>Complete genome sequence of Corynebacterium casei LMG S-19264T (=DSM 44701T), isolated from a smear-ripened cheese.</title>
        <authorList>
            <consortium name="US DOE Joint Genome Institute (JGI-PGF)"/>
            <person name="Walter F."/>
            <person name="Albersmeier A."/>
            <person name="Kalinowski J."/>
            <person name="Ruckert C."/>
        </authorList>
    </citation>
    <scope>NUCLEOTIDE SEQUENCE</scope>
    <source>
        <strain evidence="2">JCM 4335</strain>
    </source>
</reference>
<name>A0A918EMH3_9ACTN</name>